<dbReference type="SUPFAM" id="SSF54648">
    <property type="entry name" value="DLC"/>
    <property type="match status" value="1"/>
</dbReference>
<gene>
    <name evidence="1" type="ORF">FPE_LOCUS9364</name>
</gene>
<proteinExistence type="predicted"/>
<dbReference type="PANTHER" id="PTHR11886:SF39">
    <property type="entry name" value="DYNEIN LIGHT CHAIN"/>
    <property type="match status" value="1"/>
</dbReference>
<dbReference type="GO" id="GO:0007017">
    <property type="term" value="P:microtubule-based process"/>
    <property type="evidence" value="ECO:0007669"/>
    <property type="project" value="InterPro"/>
</dbReference>
<evidence type="ECO:0000313" key="2">
    <source>
        <dbReference type="Proteomes" id="UP000834106"/>
    </source>
</evidence>
<dbReference type="SMART" id="SM01375">
    <property type="entry name" value="Dynein_light"/>
    <property type="match status" value="1"/>
</dbReference>
<dbReference type="FunFam" id="3.30.740.10:FF:000003">
    <property type="entry name" value="Dynein light chain"/>
    <property type="match status" value="1"/>
</dbReference>
<dbReference type="GO" id="GO:0045505">
    <property type="term" value="F:dynein intermediate chain binding"/>
    <property type="evidence" value="ECO:0007669"/>
    <property type="project" value="TreeGrafter"/>
</dbReference>
<dbReference type="AlphaFoldDB" id="A0AAD2DPY5"/>
<dbReference type="EMBL" id="OU503040">
    <property type="protein sequence ID" value="CAI9761934.1"/>
    <property type="molecule type" value="Genomic_DNA"/>
</dbReference>
<sequence length="273" mass="31192">MEGAEEELERRSKFLNSLIQKKDVEHKNQNNHTNVRVRASDMPLSLQNHAFKISRDYLDSIASGKLDSKLLALALKKEFDSTYGPAWHCIVGTSFGSYVTHSPGGFLYFSMDKVHILLFKIAIEPLTIHRGFSNGVSCKGQNGAEASNAGKRLKLGTQGMELSFIRRDYTQKFKEILKEYMKEMESQRLEKLRKDEAKKEKFRHEIEDLKAKTHMDDIPNLLSFVTRLVQREDISLENINTSPKPKDVEIMKLSDSNTDIEAHQDISIANMNS</sequence>
<dbReference type="GO" id="GO:0005868">
    <property type="term" value="C:cytoplasmic dynein complex"/>
    <property type="evidence" value="ECO:0007669"/>
    <property type="project" value="TreeGrafter"/>
</dbReference>
<dbReference type="InterPro" id="IPR001372">
    <property type="entry name" value="Dynein_light_chain_typ-1/2"/>
</dbReference>
<keyword evidence="2" id="KW-1185">Reference proteome</keyword>
<dbReference type="Proteomes" id="UP000834106">
    <property type="component" value="Chromosome 5"/>
</dbReference>
<dbReference type="PANTHER" id="PTHR11886">
    <property type="entry name" value="DYNEIN LIGHT CHAIN"/>
    <property type="match status" value="1"/>
</dbReference>
<organism evidence="1 2">
    <name type="scientific">Fraxinus pennsylvanica</name>
    <dbReference type="NCBI Taxonomy" id="56036"/>
    <lineage>
        <taxon>Eukaryota</taxon>
        <taxon>Viridiplantae</taxon>
        <taxon>Streptophyta</taxon>
        <taxon>Embryophyta</taxon>
        <taxon>Tracheophyta</taxon>
        <taxon>Spermatophyta</taxon>
        <taxon>Magnoliopsida</taxon>
        <taxon>eudicotyledons</taxon>
        <taxon>Gunneridae</taxon>
        <taxon>Pentapetalae</taxon>
        <taxon>asterids</taxon>
        <taxon>lamiids</taxon>
        <taxon>Lamiales</taxon>
        <taxon>Oleaceae</taxon>
        <taxon>Oleeae</taxon>
        <taxon>Fraxinus</taxon>
    </lineage>
</organism>
<accession>A0AAD2DPY5</accession>
<protein>
    <recommendedName>
        <fullName evidence="3">Dynein light chain</fullName>
    </recommendedName>
</protein>
<dbReference type="InterPro" id="IPR037177">
    <property type="entry name" value="DLC_sf"/>
</dbReference>
<dbReference type="Pfam" id="PF01221">
    <property type="entry name" value="Dynein_light"/>
    <property type="match status" value="1"/>
</dbReference>
<reference evidence="1" key="1">
    <citation type="submission" date="2023-05" db="EMBL/GenBank/DDBJ databases">
        <authorList>
            <person name="Huff M."/>
        </authorList>
    </citation>
    <scope>NUCLEOTIDE SEQUENCE</scope>
</reference>
<name>A0AAD2DPY5_9LAMI</name>
<evidence type="ECO:0008006" key="3">
    <source>
        <dbReference type="Google" id="ProtNLM"/>
    </source>
</evidence>
<evidence type="ECO:0000313" key="1">
    <source>
        <dbReference type="EMBL" id="CAI9761934.1"/>
    </source>
</evidence>
<dbReference type="Gene3D" id="3.30.740.10">
    <property type="entry name" value="Protein Inhibitor Of Neuronal Nitric Oxide Synthase"/>
    <property type="match status" value="1"/>
</dbReference>